<dbReference type="InterPro" id="IPR048333">
    <property type="entry name" value="HA2_WH"/>
</dbReference>
<evidence type="ECO:0000313" key="8">
    <source>
        <dbReference type="EMBL" id="CAD7227610.1"/>
    </source>
</evidence>
<evidence type="ECO:0000256" key="3">
    <source>
        <dbReference type="ARBA" id="ARBA00022741"/>
    </source>
</evidence>
<dbReference type="EMBL" id="OB661195">
    <property type="protein sequence ID" value="CAD7227610.1"/>
    <property type="molecule type" value="Genomic_DNA"/>
</dbReference>
<dbReference type="SMART" id="SM00490">
    <property type="entry name" value="HELICc"/>
    <property type="match status" value="1"/>
</dbReference>
<comment type="catalytic activity">
    <reaction evidence="7">
        <text>ATP + H2O = ADP + phosphate + H(+)</text>
        <dbReference type="Rhea" id="RHEA:13065"/>
        <dbReference type="ChEBI" id="CHEBI:15377"/>
        <dbReference type="ChEBI" id="CHEBI:15378"/>
        <dbReference type="ChEBI" id="CHEBI:30616"/>
        <dbReference type="ChEBI" id="CHEBI:43474"/>
        <dbReference type="ChEBI" id="CHEBI:456216"/>
        <dbReference type="EC" id="3.6.4.13"/>
    </reaction>
</comment>
<dbReference type="PANTHER" id="PTHR18934:SF136">
    <property type="entry name" value="ATP-DEPENDENT RNA HELICASE DHX35-RELATED"/>
    <property type="match status" value="1"/>
</dbReference>
<dbReference type="SMART" id="SM00487">
    <property type="entry name" value="DEXDc"/>
    <property type="match status" value="1"/>
</dbReference>
<evidence type="ECO:0000256" key="7">
    <source>
        <dbReference type="ARBA" id="ARBA00047984"/>
    </source>
</evidence>
<reference evidence="8" key="1">
    <citation type="submission" date="2020-11" db="EMBL/GenBank/DDBJ databases">
        <authorList>
            <person name="Tran Van P."/>
        </authorList>
    </citation>
    <scope>NUCLEOTIDE SEQUENCE</scope>
</reference>
<keyword evidence="3" id="KW-0547">Nucleotide-binding</keyword>
<evidence type="ECO:0000256" key="4">
    <source>
        <dbReference type="ARBA" id="ARBA00022801"/>
    </source>
</evidence>
<accession>A0A7R8WET1</accession>
<organism evidence="8">
    <name type="scientific">Cyprideis torosa</name>
    <dbReference type="NCBI Taxonomy" id="163714"/>
    <lineage>
        <taxon>Eukaryota</taxon>
        <taxon>Metazoa</taxon>
        <taxon>Ecdysozoa</taxon>
        <taxon>Arthropoda</taxon>
        <taxon>Crustacea</taxon>
        <taxon>Oligostraca</taxon>
        <taxon>Ostracoda</taxon>
        <taxon>Podocopa</taxon>
        <taxon>Podocopida</taxon>
        <taxon>Cytherocopina</taxon>
        <taxon>Cytheroidea</taxon>
        <taxon>Cytherideidae</taxon>
        <taxon>Cyprideis</taxon>
    </lineage>
</organism>
<dbReference type="SMART" id="SM00847">
    <property type="entry name" value="HA2"/>
    <property type="match status" value="1"/>
</dbReference>
<dbReference type="Pfam" id="PF04408">
    <property type="entry name" value="WHD_HA2"/>
    <property type="match status" value="1"/>
</dbReference>
<dbReference type="InterPro" id="IPR049945">
    <property type="entry name" value="AAA_22"/>
</dbReference>
<dbReference type="InterPro" id="IPR002464">
    <property type="entry name" value="DNA/RNA_helicase_DEAH_CS"/>
</dbReference>
<dbReference type="InterPro" id="IPR011709">
    <property type="entry name" value="DEAD-box_helicase_OB_fold"/>
</dbReference>
<evidence type="ECO:0000256" key="1">
    <source>
        <dbReference type="ARBA" id="ARBA00008792"/>
    </source>
</evidence>
<dbReference type="Pfam" id="PF21010">
    <property type="entry name" value="HA2_C"/>
    <property type="match status" value="1"/>
</dbReference>
<evidence type="ECO:0000256" key="5">
    <source>
        <dbReference type="ARBA" id="ARBA00022806"/>
    </source>
</evidence>
<keyword evidence="5" id="KW-0347">Helicase</keyword>
<dbReference type="CDD" id="cd18791">
    <property type="entry name" value="SF2_C_RHA"/>
    <property type="match status" value="1"/>
</dbReference>
<dbReference type="GO" id="GO:0003723">
    <property type="term" value="F:RNA binding"/>
    <property type="evidence" value="ECO:0007669"/>
    <property type="project" value="TreeGrafter"/>
</dbReference>
<dbReference type="PROSITE" id="PS51192">
    <property type="entry name" value="HELICASE_ATP_BIND_1"/>
    <property type="match status" value="1"/>
</dbReference>
<dbReference type="PROSITE" id="PS00690">
    <property type="entry name" value="DEAH_ATP_HELICASE"/>
    <property type="match status" value="1"/>
</dbReference>
<sequence>MNAFQKRLGDDRGTTNPVHNFEADRPDLDFEQGTQFTYNPNVSLSLSQQRMRLPVFQVRNHILYLLEEKCRVLIVCGETGCGKSTQIPQYLLETGWGTNGIIGISEPRRIAATSLASRVADEVGCQLGSRVGYCIRFDDCTTAGVTKVKYLTEGILVCEMMRDPLLRQYSVLMIDEVHERTTETDLVLGLLRKIMKRRPDLRLIVSSATIDAEEMKDFFEEAGAEVISVEGRTHPVEIFYLENPTPDYIKAAAETVVNIHENQKLSGDILVFLTGMEEVDRCIQILQEYSQKAQQSKKKCMGGTLLPLPLYGTLSNTEQLKVFRPAPIGTRKVVVATNIAETSVTIPGIVYVVDSCFVKLKWFNSETRTDSLVVVPTSQASSEQRAGRAGRVKSGACFRLCTEESFNSLALATLPTIQRSDLSAYIVQLKALGVENILRFPTPSRPPAENVIAALESLNALGALDGEGALTKEIGYPMAEFPLEPVAAKFLLTACRPEFDCVEEALRILSMLQVQTVFLTPSSGAMALKVKKKRKVFEALEGDLVTLVNVYEAFIRMGKSRKWCQEQMVSHRGMMRAWEIKERMEQTLKKVLQGLPEGSVSLKTGSVNGDVEKLGKAITASYFMNVAYLHHSGVYKHIRSDQELTIHPTSVLCGEKLQPWLIYNEVVQTDKLYMRYLTTIQPEWLQEVASHYYEKRLDR</sequence>
<comment type="similarity">
    <text evidence="1">Belongs to the DEAD box helicase family. DEAH subfamily.</text>
</comment>
<dbReference type="Pfam" id="PF07717">
    <property type="entry name" value="OB_NTP_bind"/>
    <property type="match status" value="1"/>
</dbReference>
<dbReference type="EC" id="3.6.4.13" evidence="2"/>
<evidence type="ECO:0000256" key="2">
    <source>
        <dbReference type="ARBA" id="ARBA00012552"/>
    </source>
</evidence>
<dbReference type="PANTHER" id="PTHR18934">
    <property type="entry name" value="ATP-DEPENDENT RNA HELICASE"/>
    <property type="match status" value="1"/>
</dbReference>
<protein>
    <recommendedName>
        <fullName evidence="2">RNA helicase</fullName>
        <ecNumber evidence="2">3.6.4.13</ecNumber>
    </recommendedName>
</protein>
<dbReference type="InterPro" id="IPR001650">
    <property type="entry name" value="Helicase_C-like"/>
</dbReference>
<dbReference type="Gene3D" id="1.20.120.1080">
    <property type="match status" value="1"/>
</dbReference>
<dbReference type="OrthoDB" id="10253254at2759"/>
<dbReference type="FunFam" id="3.40.50.300:FF:000145">
    <property type="entry name" value="probable ATP-dependent RNA helicase DHX40"/>
    <property type="match status" value="1"/>
</dbReference>
<proteinExistence type="inferred from homology"/>
<dbReference type="InterPro" id="IPR027417">
    <property type="entry name" value="P-loop_NTPase"/>
</dbReference>
<dbReference type="InterPro" id="IPR007502">
    <property type="entry name" value="Helicase-assoc_dom"/>
</dbReference>
<dbReference type="InterPro" id="IPR014001">
    <property type="entry name" value="Helicase_ATP-bd"/>
</dbReference>
<keyword evidence="6" id="KW-0067">ATP-binding</keyword>
<dbReference type="Pfam" id="PF13401">
    <property type="entry name" value="AAA_22"/>
    <property type="match status" value="1"/>
</dbReference>
<dbReference type="AlphaFoldDB" id="A0A7R8WET1"/>
<dbReference type="Pfam" id="PF00271">
    <property type="entry name" value="Helicase_C"/>
    <property type="match status" value="1"/>
</dbReference>
<dbReference type="FunFam" id="3.40.50.300:FF:000578">
    <property type="entry name" value="probable ATP-dependent RNA helicase DHX35"/>
    <property type="match status" value="1"/>
</dbReference>
<gene>
    <name evidence="8" type="ORF">CTOB1V02_LOCUS5511</name>
</gene>
<keyword evidence="4" id="KW-0378">Hydrolase</keyword>
<name>A0A7R8WET1_9CRUS</name>
<dbReference type="GO" id="GO:0003724">
    <property type="term" value="F:RNA helicase activity"/>
    <property type="evidence" value="ECO:0007669"/>
    <property type="project" value="UniProtKB-EC"/>
</dbReference>
<dbReference type="Gene3D" id="3.40.50.300">
    <property type="entry name" value="P-loop containing nucleotide triphosphate hydrolases"/>
    <property type="match status" value="2"/>
</dbReference>
<evidence type="ECO:0000256" key="6">
    <source>
        <dbReference type="ARBA" id="ARBA00022840"/>
    </source>
</evidence>
<dbReference type="GO" id="GO:0005524">
    <property type="term" value="F:ATP binding"/>
    <property type="evidence" value="ECO:0007669"/>
    <property type="project" value="UniProtKB-KW"/>
</dbReference>
<dbReference type="SUPFAM" id="SSF52540">
    <property type="entry name" value="P-loop containing nucleoside triphosphate hydrolases"/>
    <property type="match status" value="1"/>
</dbReference>
<dbReference type="PROSITE" id="PS51194">
    <property type="entry name" value="HELICASE_CTER"/>
    <property type="match status" value="1"/>
</dbReference>
<dbReference type="GO" id="GO:0071013">
    <property type="term" value="C:catalytic step 2 spliceosome"/>
    <property type="evidence" value="ECO:0007669"/>
    <property type="project" value="TreeGrafter"/>
</dbReference>
<dbReference type="GO" id="GO:0016887">
    <property type="term" value="F:ATP hydrolysis activity"/>
    <property type="evidence" value="ECO:0007669"/>
    <property type="project" value="InterPro"/>
</dbReference>